<proteinExistence type="predicted"/>
<sequence length="100" mass="11517">MMCKLKEWTKTLTDVVAMTKKEYVLTIATSLLGGIVIGFVFAPKRTRHTTIGSHNGSDNNNNGKENGNEYPDDFYENWEDADEMENMEDFEDMEEELSFH</sequence>
<dbReference type="EMBL" id="SRYA01000015">
    <property type="protein sequence ID" value="TGY96526.1"/>
    <property type="molecule type" value="Genomic_DNA"/>
</dbReference>
<protein>
    <submittedName>
        <fullName evidence="1">Uncharacterized protein</fullName>
    </submittedName>
</protein>
<gene>
    <name evidence="1" type="ORF">E5329_09100</name>
</gene>
<evidence type="ECO:0000313" key="2">
    <source>
        <dbReference type="Proteomes" id="UP000304953"/>
    </source>
</evidence>
<accession>A0AC61RXU0</accession>
<reference evidence="1" key="1">
    <citation type="submission" date="2019-04" db="EMBL/GenBank/DDBJ databases">
        <title>Microbes associate with the intestines of laboratory mice.</title>
        <authorList>
            <person name="Navarre W."/>
            <person name="Wong E."/>
            <person name="Huang K."/>
            <person name="Tropini C."/>
            <person name="Ng K."/>
            <person name="Yu B."/>
        </authorList>
    </citation>
    <scope>NUCLEOTIDE SEQUENCE</scope>
    <source>
        <strain evidence="1">NM01_1-7b</strain>
    </source>
</reference>
<keyword evidence="2" id="KW-1185">Reference proteome</keyword>
<organism evidence="1 2">
    <name type="scientific">Petralouisia muris</name>
    <dbReference type="NCBI Taxonomy" id="3032872"/>
    <lineage>
        <taxon>Bacteria</taxon>
        <taxon>Bacillati</taxon>
        <taxon>Bacillota</taxon>
        <taxon>Clostridia</taxon>
        <taxon>Lachnospirales</taxon>
        <taxon>Lachnospiraceae</taxon>
        <taxon>Petralouisia</taxon>
    </lineage>
</organism>
<comment type="caution">
    <text evidence="1">The sequence shown here is derived from an EMBL/GenBank/DDBJ whole genome shotgun (WGS) entry which is preliminary data.</text>
</comment>
<dbReference type="Proteomes" id="UP000304953">
    <property type="component" value="Unassembled WGS sequence"/>
</dbReference>
<evidence type="ECO:0000313" key="1">
    <source>
        <dbReference type="EMBL" id="TGY96526.1"/>
    </source>
</evidence>
<name>A0AC61RXU0_9FIRM</name>